<dbReference type="InterPro" id="IPR007221">
    <property type="entry name" value="MreC"/>
</dbReference>
<evidence type="ECO:0000256" key="2">
    <source>
        <dbReference type="ARBA" id="ARBA00013855"/>
    </source>
</evidence>
<reference evidence="6 7" key="1">
    <citation type="submission" date="2015-09" db="EMBL/GenBank/DDBJ databases">
        <title>Identification and resolution of microdiversity through metagenomic sequencing of parallel consortia.</title>
        <authorList>
            <person name="Nelson W.C."/>
            <person name="Romine M.F."/>
            <person name="Lindemann S.R."/>
        </authorList>
    </citation>
    <scope>NUCLEOTIDE SEQUENCE [LARGE SCALE GENOMIC DNA]</scope>
    <source>
        <strain evidence="6">Ana</strain>
    </source>
</reference>
<dbReference type="NCBIfam" id="NF010527">
    <property type="entry name" value="PRK13922.6-2"/>
    <property type="match status" value="1"/>
</dbReference>
<evidence type="ECO:0000313" key="6">
    <source>
        <dbReference type="EMBL" id="KPQ37549.1"/>
    </source>
</evidence>
<comment type="caution">
    <text evidence="6">The sequence shown here is derived from an EMBL/GenBank/DDBJ whole genome shotgun (WGS) entry which is preliminary data.</text>
</comment>
<dbReference type="Proteomes" id="UP000050465">
    <property type="component" value="Unassembled WGS sequence"/>
</dbReference>
<dbReference type="NCBIfam" id="TIGR00219">
    <property type="entry name" value="mreC"/>
    <property type="match status" value="1"/>
</dbReference>
<evidence type="ECO:0000313" key="7">
    <source>
        <dbReference type="Proteomes" id="UP000050465"/>
    </source>
</evidence>
<protein>
    <recommendedName>
        <fullName evidence="2">Cell shape-determining protein MreC</fullName>
    </recommendedName>
    <alternativeName>
        <fullName evidence="4">Cell shape protein MreC</fullName>
    </alternativeName>
</protein>
<dbReference type="Pfam" id="PF04085">
    <property type="entry name" value="MreC"/>
    <property type="match status" value="1"/>
</dbReference>
<evidence type="ECO:0000259" key="5">
    <source>
        <dbReference type="Pfam" id="PF04085"/>
    </source>
</evidence>
<dbReference type="GO" id="GO:0005886">
    <property type="term" value="C:plasma membrane"/>
    <property type="evidence" value="ECO:0007669"/>
    <property type="project" value="TreeGrafter"/>
</dbReference>
<dbReference type="Gene3D" id="2.40.10.340">
    <property type="entry name" value="Rod shape-determining protein MreC, domain 1"/>
    <property type="match status" value="1"/>
</dbReference>
<dbReference type="InterPro" id="IPR055342">
    <property type="entry name" value="MreC_beta-barrel_core"/>
</dbReference>
<evidence type="ECO:0000256" key="3">
    <source>
        <dbReference type="ARBA" id="ARBA00022960"/>
    </source>
</evidence>
<comment type="similarity">
    <text evidence="1">Belongs to the MreC family.</text>
</comment>
<dbReference type="PANTHER" id="PTHR34138:SF1">
    <property type="entry name" value="CELL SHAPE-DETERMINING PROTEIN MREC"/>
    <property type="match status" value="1"/>
</dbReference>
<dbReference type="InterPro" id="IPR042175">
    <property type="entry name" value="Cell/Rod_MreC_2"/>
</dbReference>
<sequence length="263" mass="28797">MFTLRRWWDKNALKAGLIFLAIGTAWGIRQTNGGLIDEAYQVITRPFQSPSTQKQIENAYVLELQQRVIELENQNQKLRELVDYEEGSSLDTTTLAAVIGRSADLWWQQVTVNKGSRDGVNVGDVATGPGGLVGRIVNVTPNTARILLLSDPTSQIGAKVSRSRSTGYIRGETGSQATMQFFEKIPDVRPGDVLVTSSFSRLFPQDIPIGRVASIDRGTSPAPEAVIQLSVPISNLEWVAIHPYEPKLDVDAAPAQIVTDDNP</sequence>
<keyword evidence="3" id="KW-0133">Cell shape</keyword>
<dbReference type="AlphaFoldDB" id="A0A0P8DKW3"/>
<accession>A0A0P8DKW3</accession>
<name>A0A0P8DKW3_9CYAN</name>
<dbReference type="InterPro" id="IPR042177">
    <property type="entry name" value="Cell/Rod_1"/>
</dbReference>
<dbReference type="GO" id="GO:0008360">
    <property type="term" value="P:regulation of cell shape"/>
    <property type="evidence" value="ECO:0007669"/>
    <property type="project" value="UniProtKB-KW"/>
</dbReference>
<organism evidence="6 7">
    <name type="scientific">Phormidesmis priestleyi Ana</name>
    <dbReference type="NCBI Taxonomy" id="1666911"/>
    <lineage>
        <taxon>Bacteria</taxon>
        <taxon>Bacillati</taxon>
        <taxon>Cyanobacteriota</taxon>
        <taxon>Cyanophyceae</taxon>
        <taxon>Leptolyngbyales</taxon>
        <taxon>Leptolyngbyaceae</taxon>
        <taxon>Phormidesmis</taxon>
    </lineage>
</organism>
<proteinExistence type="inferred from homology"/>
<feature type="domain" description="Rod shape-determining protein MreC beta-barrel core" evidence="5">
    <location>
        <begin position="98"/>
        <end position="241"/>
    </location>
</feature>
<evidence type="ECO:0000256" key="4">
    <source>
        <dbReference type="ARBA" id="ARBA00032089"/>
    </source>
</evidence>
<dbReference type="PATRIC" id="fig|1666911.3.peg.2470"/>
<dbReference type="Gene3D" id="2.40.10.350">
    <property type="entry name" value="Rod shape-determining protein MreC, domain 2"/>
    <property type="match status" value="1"/>
</dbReference>
<dbReference type="PANTHER" id="PTHR34138">
    <property type="entry name" value="CELL SHAPE-DETERMINING PROTEIN MREC"/>
    <property type="match status" value="1"/>
</dbReference>
<evidence type="ECO:0000256" key="1">
    <source>
        <dbReference type="ARBA" id="ARBA00009369"/>
    </source>
</evidence>
<gene>
    <name evidence="6" type="primary">mreC</name>
    <name evidence="6" type="ORF">HLUCCA11_00440</name>
</gene>
<dbReference type="STRING" id="1666911.HLUCCA11_00440"/>
<dbReference type="EMBL" id="LJZR01000001">
    <property type="protein sequence ID" value="KPQ37549.1"/>
    <property type="molecule type" value="Genomic_DNA"/>
</dbReference>